<organism evidence="2 3">
    <name type="scientific">Cloeon dipterum</name>
    <dbReference type="NCBI Taxonomy" id="197152"/>
    <lineage>
        <taxon>Eukaryota</taxon>
        <taxon>Metazoa</taxon>
        <taxon>Ecdysozoa</taxon>
        <taxon>Arthropoda</taxon>
        <taxon>Hexapoda</taxon>
        <taxon>Insecta</taxon>
        <taxon>Pterygota</taxon>
        <taxon>Palaeoptera</taxon>
        <taxon>Ephemeroptera</taxon>
        <taxon>Pisciforma</taxon>
        <taxon>Baetidae</taxon>
        <taxon>Cloeon</taxon>
    </lineage>
</organism>
<evidence type="ECO:0000313" key="2">
    <source>
        <dbReference type="EMBL" id="CAB3369342.1"/>
    </source>
</evidence>
<evidence type="ECO:0000256" key="1">
    <source>
        <dbReference type="SAM" id="MobiDB-lite"/>
    </source>
</evidence>
<dbReference type="Proteomes" id="UP000494165">
    <property type="component" value="Unassembled WGS sequence"/>
</dbReference>
<feature type="region of interest" description="Disordered" evidence="1">
    <location>
        <begin position="29"/>
        <end position="50"/>
    </location>
</feature>
<dbReference type="AlphaFoldDB" id="A0A8S1CN31"/>
<keyword evidence="3" id="KW-1185">Reference proteome</keyword>
<accession>A0A8S1CN31</accession>
<reference evidence="2 3" key="1">
    <citation type="submission" date="2020-04" db="EMBL/GenBank/DDBJ databases">
        <authorList>
            <person name="Alioto T."/>
            <person name="Alioto T."/>
            <person name="Gomez Garrido J."/>
        </authorList>
    </citation>
    <scope>NUCLEOTIDE SEQUENCE [LARGE SCALE GENOMIC DNA]</scope>
</reference>
<name>A0A8S1CN31_9INSE</name>
<gene>
    <name evidence="2" type="ORF">CLODIP_2_CD05657</name>
</gene>
<sequence length="92" mass="10207">MEKRASRPAEFPAERFDVYEENTAERAVRRLQKTANNPRGDRKGGKAGRSEGAVCVQCWCRVHDSPTPLRPQTQVAAVASHVSLVNTTVRVC</sequence>
<dbReference type="EMBL" id="CADEPI010000044">
    <property type="protein sequence ID" value="CAB3369342.1"/>
    <property type="molecule type" value="Genomic_DNA"/>
</dbReference>
<evidence type="ECO:0000313" key="3">
    <source>
        <dbReference type="Proteomes" id="UP000494165"/>
    </source>
</evidence>
<proteinExistence type="predicted"/>
<protein>
    <submittedName>
        <fullName evidence="2">Uncharacterized protein</fullName>
    </submittedName>
</protein>
<comment type="caution">
    <text evidence="2">The sequence shown here is derived from an EMBL/GenBank/DDBJ whole genome shotgun (WGS) entry which is preliminary data.</text>
</comment>